<sequence length="203" mass="20172">MTALKTTAVALLAVGTLTLAGCASESSGPTPSPVITSATPGTSTGATTPAPTTTESTSTPVGPALCRTADLRLSTGRSDGAAGHAYTPLIFVNAGTAPCTLTGFPGVSFADSPSGDPIGAPADRDTPKPTVTLEVNGTASAVLRITAAGNYGDRCHQITTAGLRIYPPDNTDSLYLPWHGSACANPDVHLLRIASVVAGVAGN</sequence>
<feature type="compositionally biased region" description="Low complexity" evidence="1">
    <location>
        <begin position="36"/>
        <end position="60"/>
    </location>
</feature>
<reference evidence="4 5" key="1">
    <citation type="submission" date="2021-06" db="EMBL/GenBank/DDBJ databases">
        <title>Actinomycetes sequencing.</title>
        <authorList>
            <person name="Shan Q."/>
        </authorList>
    </citation>
    <scope>NUCLEOTIDE SEQUENCE [LARGE SCALE GENOMIC DNA]</scope>
    <source>
        <strain evidence="4 5">NEAU-G5</strain>
    </source>
</reference>
<proteinExistence type="predicted"/>
<keyword evidence="5" id="KW-1185">Reference proteome</keyword>
<dbReference type="EMBL" id="JAHKNI010000014">
    <property type="protein sequence ID" value="MBU3066274.1"/>
    <property type="molecule type" value="Genomic_DNA"/>
</dbReference>
<evidence type="ECO:0000313" key="4">
    <source>
        <dbReference type="EMBL" id="MBU3066274.1"/>
    </source>
</evidence>
<dbReference type="InterPro" id="IPR025326">
    <property type="entry name" value="DUF4232"/>
</dbReference>
<protein>
    <submittedName>
        <fullName evidence="4">DUF4232 domain-containing protein</fullName>
    </submittedName>
</protein>
<feature type="chain" id="PRO_5046544359" evidence="2">
    <location>
        <begin position="24"/>
        <end position="203"/>
    </location>
</feature>
<keyword evidence="2" id="KW-0732">Signal</keyword>
<comment type="caution">
    <text evidence="4">The sequence shown here is derived from an EMBL/GenBank/DDBJ whole genome shotgun (WGS) entry which is preliminary data.</text>
</comment>
<dbReference type="Pfam" id="PF14016">
    <property type="entry name" value="DUF4232"/>
    <property type="match status" value="1"/>
</dbReference>
<dbReference type="PROSITE" id="PS51257">
    <property type="entry name" value="PROKAR_LIPOPROTEIN"/>
    <property type="match status" value="1"/>
</dbReference>
<evidence type="ECO:0000256" key="2">
    <source>
        <dbReference type="SAM" id="SignalP"/>
    </source>
</evidence>
<feature type="signal peptide" evidence="2">
    <location>
        <begin position="1"/>
        <end position="23"/>
    </location>
</feature>
<feature type="domain" description="DUF4232" evidence="3">
    <location>
        <begin position="66"/>
        <end position="192"/>
    </location>
</feature>
<evidence type="ECO:0000256" key="1">
    <source>
        <dbReference type="SAM" id="MobiDB-lite"/>
    </source>
</evidence>
<organism evidence="4 5">
    <name type="scientific">Nocardia albiluteola</name>
    <dbReference type="NCBI Taxonomy" id="2842303"/>
    <lineage>
        <taxon>Bacteria</taxon>
        <taxon>Bacillati</taxon>
        <taxon>Actinomycetota</taxon>
        <taxon>Actinomycetes</taxon>
        <taxon>Mycobacteriales</taxon>
        <taxon>Nocardiaceae</taxon>
        <taxon>Nocardia</taxon>
    </lineage>
</organism>
<feature type="compositionally biased region" description="Polar residues" evidence="1">
    <location>
        <begin position="24"/>
        <end position="35"/>
    </location>
</feature>
<dbReference type="Proteomes" id="UP000733379">
    <property type="component" value="Unassembled WGS sequence"/>
</dbReference>
<evidence type="ECO:0000313" key="5">
    <source>
        <dbReference type="Proteomes" id="UP000733379"/>
    </source>
</evidence>
<name>A0ABS6B7I0_9NOCA</name>
<gene>
    <name evidence="4" type="ORF">KO481_32745</name>
</gene>
<dbReference type="RefSeq" id="WP_215922365.1">
    <property type="nucleotide sequence ID" value="NZ_JAHKNI010000014.1"/>
</dbReference>
<accession>A0ABS6B7I0</accession>
<evidence type="ECO:0000259" key="3">
    <source>
        <dbReference type="Pfam" id="PF14016"/>
    </source>
</evidence>
<feature type="region of interest" description="Disordered" evidence="1">
    <location>
        <begin position="22"/>
        <end position="63"/>
    </location>
</feature>